<reference evidence="2 3" key="1">
    <citation type="journal article" date="2004" name="Science">
        <title>The genome of the diatom Thalassiosira pseudonana: ecology, evolution, and metabolism.</title>
        <authorList>
            <person name="Armbrust E.V."/>
            <person name="Berges J.A."/>
            <person name="Bowler C."/>
            <person name="Green B.R."/>
            <person name="Martinez D."/>
            <person name="Putnam N.H."/>
            <person name="Zhou S."/>
            <person name="Allen A.E."/>
            <person name="Apt K.E."/>
            <person name="Bechner M."/>
            <person name="Brzezinski M.A."/>
            <person name="Chaal B.K."/>
            <person name="Chiovitti A."/>
            <person name="Davis A.K."/>
            <person name="Demarest M.S."/>
            <person name="Detter J.C."/>
            <person name="Glavina T."/>
            <person name="Goodstein D."/>
            <person name="Hadi M.Z."/>
            <person name="Hellsten U."/>
            <person name="Hildebrand M."/>
            <person name="Jenkins B.D."/>
            <person name="Jurka J."/>
            <person name="Kapitonov V.V."/>
            <person name="Kroger N."/>
            <person name="Lau W.W."/>
            <person name="Lane T.W."/>
            <person name="Larimer F.W."/>
            <person name="Lippmeier J.C."/>
            <person name="Lucas S."/>
            <person name="Medina M."/>
            <person name="Montsant A."/>
            <person name="Obornik M."/>
            <person name="Parker M.S."/>
            <person name="Palenik B."/>
            <person name="Pazour G.J."/>
            <person name="Richardson P.M."/>
            <person name="Rynearson T.A."/>
            <person name="Saito M.A."/>
            <person name="Schwartz D.C."/>
            <person name="Thamatrakoln K."/>
            <person name="Valentin K."/>
            <person name="Vardi A."/>
            <person name="Wilkerson F.P."/>
            <person name="Rokhsar D.S."/>
        </authorList>
    </citation>
    <scope>NUCLEOTIDE SEQUENCE [LARGE SCALE GENOMIC DNA]</scope>
    <source>
        <strain evidence="2 3">CCMP1335</strain>
    </source>
</reference>
<evidence type="ECO:0000313" key="3">
    <source>
        <dbReference type="Proteomes" id="UP000001449"/>
    </source>
</evidence>
<evidence type="ECO:0008006" key="4">
    <source>
        <dbReference type="Google" id="ProtNLM"/>
    </source>
</evidence>
<gene>
    <name evidence="2" type="ORF">THAPSDRAFT_11146</name>
</gene>
<dbReference type="PANTHER" id="PTHR16128">
    <property type="entry name" value="FAD/NAD(P)-BINDING OXIDOREDUCTASE FAMILY PROTEIN"/>
    <property type="match status" value="1"/>
</dbReference>
<dbReference type="GeneID" id="7449906"/>
<feature type="compositionally biased region" description="Low complexity" evidence="1">
    <location>
        <begin position="83"/>
        <end position="96"/>
    </location>
</feature>
<dbReference type="EMBL" id="DS999419">
    <property type="protein sequence ID" value="EED86660.1"/>
    <property type="molecule type" value="Genomic_DNA"/>
</dbReference>
<dbReference type="HOGENOM" id="CLU_036034_2_1_1"/>
<feature type="compositionally biased region" description="Basic and acidic residues" evidence="1">
    <location>
        <begin position="97"/>
        <end position="110"/>
    </location>
</feature>
<dbReference type="InParanoid" id="B8LD70"/>
<proteinExistence type="predicted"/>
<reference evidence="2 3" key="2">
    <citation type="journal article" date="2008" name="Nature">
        <title>The Phaeodactylum genome reveals the evolutionary history of diatom genomes.</title>
        <authorList>
            <person name="Bowler C."/>
            <person name="Allen A.E."/>
            <person name="Badger J.H."/>
            <person name="Grimwood J."/>
            <person name="Jabbari K."/>
            <person name="Kuo A."/>
            <person name="Maheswari U."/>
            <person name="Martens C."/>
            <person name="Maumus F."/>
            <person name="Otillar R.P."/>
            <person name="Rayko E."/>
            <person name="Salamov A."/>
            <person name="Vandepoele K."/>
            <person name="Beszteri B."/>
            <person name="Gruber A."/>
            <person name="Heijde M."/>
            <person name="Katinka M."/>
            <person name="Mock T."/>
            <person name="Valentin K."/>
            <person name="Verret F."/>
            <person name="Berges J.A."/>
            <person name="Brownlee C."/>
            <person name="Cadoret J.P."/>
            <person name="Chiovitti A."/>
            <person name="Choi C.J."/>
            <person name="Coesel S."/>
            <person name="De Martino A."/>
            <person name="Detter J.C."/>
            <person name="Durkin C."/>
            <person name="Falciatore A."/>
            <person name="Fournet J."/>
            <person name="Haruta M."/>
            <person name="Huysman M.J."/>
            <person name="Jenkins B.D."/>
            <person name="Jiroutova K."/>
            <person name="Jorgensen R.E."/>
            <person name="Joubert Y."/>
            <person name="Kaplan A."/>
            <person name="Kroger N."/>
            <person name="Kroth P.G."/>
            <person name="La Roche J."/>
            <person name="Lindquist E."/>
            <person name="Lommer M."/>
            <person name="Martin-Jezequel V."/>
            <person name="Lopez P.J."/>
            <person name="Lucas S."/>
            <person name="Mangogna M."/>
            <person name="McGinnis K."/>
            <person name="Medlin L.K."/>
            <person name="Montsant A."/>
            <person name="Oudot-Le Secq M.P."/>
            <person name="Napoli C."/>
            <person name="Obornik M."/>
            <person name="Parker M.S."/>
            <person name="Petit J.L."/>
            <person name="Porcel B.M."/>
            <person name="Poulsen N."/>
            <person name="Robison M."/>
            <person name="Rychlewski L."/>
            <person name="Rynearson T.A."/>
            <person name="Schmutz J."/>
            <person name="Shapiro H."/>
            <person name="Siaut M."/>
            <person name="Stanley M."/>
            <person name="Sussman M.R."/>
            <person name="Taylor A.R."/>
            <person name="Vardi A."/>
            <person name="von Dassow P."/>
            <person name="Vyverman W."/>
            <person name="Willis A."/>
            <person name="Wyrwicz L.S."/>
            <person name="Rokhsar D.S."/>
            <person name="Weissenbach J."/>
            <person name="Armbrust E.V."/>
            <person name="Green B.R."/>
            <person name="Van de Peer Y."/>
            <person name="Grigoriev I.V."/>
        </authorList>
    </citation>
    <scope>NUCLEOTIDE SEQUENCE [LARGE SCALE GENOMIC DNA]</scope>
    <source>
        <strain evidence="2 3">CCMP1335</strain>
    </source>
</reference>
<dbReference type="PaxDb" id="35128-Thaps11146"/>
<dbReference type="Gene3D" id="3.90.660.10">
    <property type="match status" value="1"/>
</dbReference>
<organism evidence="2 3">
    <name type="scientific">Thalassiosira pseudonana</name>
    <name type="common">Marine diatom</name>
    <name type="synonym">Cyclotella nana</name>
    <dbReference type="NCBI Taxonomy" id="35128"/>
    <lineage>
        <taxon>Eukaryota</taxon>
        <taxon>Sar</taxon>
        <taxon>Stramenopiles</taxon>
        <taxon>Ochrophyta</taxon>
        <taxon>Bacillariophyta</taxon>
        <taxon>Coscinodiscophyceae</taxon>
        <taxon>Thalassiosirophycidae</taxon>
        <taxon>Thalassiosirales</taxon>
        <taxon>Thalassiosiraceae</taxon>
        <taxon>Thalassiosira</taxon>
    </lineage>
</organism>
<dbReference type="eggNOG" id="ENOG502QQW4">
    <property type="taxonomic scope" value="Eukaryota"/>
</dbReference>
<dbReference type="Gene3D" id="3.50.50.60">
    <property type="entry name" value="FAD/NAD(P)-binding domain"/>
    <property type="match status" value="2"/>
</dbReference>
<dbReference type="AlphaFoldDB" id="B8LD70"/>
<feature type="region of interest" description="Disordered" evidence="1">
    <location>
        <begin position="66"/>
        <end position="124"/>
    </location>
</feature>
<feature type="region of interest" description="Disordered" evidence="1">
    <location>
        <begin position="572"/>
        <end position="609"/>
    </location>
</feature>
<evidence type="ECO:0000256" key="1">
    <source>
        <dbReference type="SAM" id="MobiDB-lite"/>
    </source>
</evidence>
<name>B8LD70_THAPS</name>
<dbReference type="Pfam" id="PF13450">
    <property type="entry name" value="NAD_binding_8"/>
    <property type="match status" value="1"/>
</dbReference>
<sequence>MSSTTAIKATKSNTVNVQSTTYTKPVRSVAILGGGIAGLSCASQLLTRHKQKNIDEYDLDVTVFDTGRLRPGGRASSRLPGDKSAAAKSASTPAKKGGNDVDRSSRRACDDATSNNSDSNTNSFTSEIPSNILLALQPNNSNDRIITNLGPVDHAAQVLNIPSNVFTDDGDSNEFQSQLQKWLDEGVVETFPEGSVCELLSNDNTNLKLQPLEGDMYYGKGGMGSIPLAMREYCLSFNGLGEEYTGQTFRICQDVWVSPSNGVNYIGDGNGDTSNSNSNNDEVQWELRAGSKSLGKYHNLVIAHNGKCADRIMSRTPAKAFHSLLRTKFAPYVPEWGGREMTLNSIYSLVFAIKTSGGESSPITKALKVAPSSSTDIFTLIIKNQPNLRLLSSNTLKHHHAQNSNSESTIEVYTLLSSPKFGKKNKGPQENLPVDLSQKVTMDMLQSLENALSIDEGGIVDSVVDLKLQLWGAAVPQNVWTSKRDGSSVDGFVFDSRFGVGAAGDWILDPSIAGAWESGRRLADWMLSQRGRSVGLPIRDAPFSDKTGRFVASRAALEAGFGSIHSPNATFEFPSSSAESTRSNNNRSNGSPRSGSRQQGPRHRNNTKV</sequence>
<dbReference type="PANTHER" id="PTHR16128:SF5">
    <property type="entry name" value="FAD_NAD(P)-BINDING OXIDOREDUCTASE FAMILY PROTEIN"/>
    <property type="match status" value="1"/>
</dbReference>
<dbReference type="RefSeq" id="XP_002296932.1">
    <property type="nucleotide sequence ID" value="XM_002296896.1"/>
</dbReference>
<feature type="compositionally biased region" description="Low complexity" evidence="1">
    <location>
        <begin position="575"/>
        <end position="597"/>
    </location>
</feature>
<dbReference type="SUPFAM" id="SSF51905">
    <property type="entry name" value="FAD/NAD(P)-binding domain"/>
    <property type="match status" value="1"/>
</dbReference>
<keyword evidence="3" id="KW-1185">Reference proteome</keyword>
<dbReference type="InterPro" id="IPR036188">
    <property type="entry name" value="FAD/NAD-bd_sf"/>
</dbReference>
<feature type="compositionally biased region" description="Low complexity" evidence="1">
    <location>
        <begin position="111"/>
        <end position="124"/>
    </location>
</feature>
<dbReference type="OMA" id="IAGAWES"/>
<feature type="compositionally biased region" description="Basic residues" evidence="1">
    <location>
        <begin position="600"/>
        <end position="609"/>
    </location>
</feature>
<dbReference type="KEGG" id="tps:THAPSDRAFT_11146"/>
<dbReference type="Proteomes" id="UP000001449">
    <property type="component" value="Unassembled WGS sequence"/>
</dbReference>
<protein>
    <recommendedName>
        <fullName evidence="4">Amine oxidase domain-containing protein</fullName>
    </recommendedName>
</protein>
<evidence type="ECO:0000313" key="2">
    <source>
        <dbReference type="EMBL" id="EED86660.1"/>
    </source>
</evidence>
<accession>B8LD70</accession>